<dbReference type="AlphaFoldDB" id="A0A5A5T9F7"/>
<proteinExistence type="predicted"/>
<dbReference type="Proteomes" id="UP000322530">
    <property type="component" value="Unassembled WGS sequence"/>
</dbReference>
<dbReference type="Gene3D" id="3.40.50.620">
    <property type="entry name" value="HUPs"/>
    <property type="match status" value="1"/>
</dbReference>
<dbReference type="EMBL" id="BIXY01000014">
    <property type="protein sequence ID" value="GCF07796.1"/>
    <property type="molecule type" value="Genomic_DNA"/>
</dbReference>
<evidence type="ECO:0000313" key="1">
    <source>
        <dbReference type="EMBL" id="GCF07796.1"/>
    </source>
</evidence>
<dbReference type="GO" id="GO:0016887">
    <property type="term" value="F:ATP hydrolysis activity"/>
    <property type="evidence" value="ECO:0007669"/>
    <property type="project" value="TreeGrafter"/>
</dbReference>
<keyword evidence="2" id="KW-1185">Reference proteome</keyword>
<dbReference type="SUPFAM" id="SSF52374">
    <property type="entry name" value="Nucleotidylyl transferase"/>
    <property type="match status" value="1"/>
</dbReference>
<dbReference type="OrthoDB" id="154639at2"/>
<accession>A0A5A5T9F7</accession>
<dbReference type="GO" id="GO:0005737">
    <property type="term" value="C:cytoplasm"/>
    <property type="evidence" value="ECO:0007669"/>
    <property type="project" value="TreeGrafter"/>
</dbReference>
<sequence>MYISVQMLQRMKRVQCVLDQLHPSNEAEALCVPGTEPPHNTVIVFTGSFNPPTVAHIALLKQAQHYIQARHGMHLYAAFSKRTVDKEGVERPLILDRITLLQSILHKRMPRTGILLFNRGLYVEQAQAIRRTFPRVKRVLFLMGFDKIVQIFDPHYYADRDAALEALFAQAELLVAPRGNGGEKEVAELLEQPQNKRFAQYVHMQPFDSVYRDVSATQVRQRGSQYERDTLREVRRFMHYTRAYAPPIKRLDGSEVDIYKERVTYLSQRLGPVS</sequence>
<dbReference type="PANTHER" id="PTHR31285:SF0">
    <property type="entry name" value="NICOTINAMIDE MONONUCLEOTIDE ADENYLYLTRANSFERASE"/>
    <property type="match status" value="1"/>
</dbReference>
<comment type="caution">
    <text evidence="1">The sequence shown here is derived from an EMBL/GenBank/DDBJ whole genome shotgun (WGS) entry which is preliminary data.</text>
</comment>
<protein>
    <submittedName>
        <fullName evidence="1">Uncharacterized protein</fullName>
    </submittedName>
</protein>
<dbReference type="GO" id="GO:0000309">
    <property type="term" value="F:nicotinamide-nucleotide adenylyltransferase activity"/>
    <property type="evidence" value="ECO:0007669"/>
    <property type="project" value="TreeGrafter"/>
</dbReference>
<dbReference type="InterPro" id="IPR014729">
    <property type="entry name" value="Rossmann-like_a/b/a_fold"/>
</dbReference>
<evidence type="ECO:0000313" key="2">
    <source>
        <dbReference type="Proteomes" id="UP000322530"/>
    </source>
</evidence>
<dbReference type="PANTHER" id="PTHR31285">
    <property type="entry name" value="NICOTINAMIDE MONONUCLEOTIDE ADENYLYLTRANSFERASE"/>
    <property type="match status" value="1"/>
</dbReference>
<name>A0A5A5T9F7_9CHLR</name>
<gene>
    <name evidence="1" type="ORF">KDI_13600</name>
</gene>
<reference evidence="1 2" key="1">
    <citation type="submission" date="2019-01" db="EMBL/GenBank/DDBJ databases">
        <title>Draft genome sequence of Dictyobacter sp. Uno17.</title>
        <authorList>
            <person name="Wang C.M."/>
            <person name="Zheng Y."/>
            <person name="Sakai Y."/>
            <person name="Abe K."/>
            <person name="Yokota A."/>
            <person name="Yabe S."/>
        </authorList>
    </citation>
    <scope>NUCLEOTIDE SEQUENCE [LARGE SCALE GENOMIC DNA]</scope>
    <source>
        <strain evidence="1 2">Uno17</strain>
    </source>
</reference>
<organism evidence="1 2">
    <name type="scientific">Dictyobacter arantiisoli</name>
    <dbReference type="NCBI Taxonomy" id="2014874"/>
    <lineage>
        <taxon>Bacteria</taxon>
        <taxon>Bacillati</taxon>
        <taxon>Chloroflexota</taxon>
        <taxon>Ktedonobacteria</taxon>
        <taxon>Ktedonobacterales</taxon>
        <taxon>Dictyobacteraceae</taxon>
        <taxon>Dictyobacter</taxon>
    </lineage>
</organism>